<evidence type="ECO:0000256" key="4">
    <source>
        <dbReference type="ARBA" id="ARBA00023242"/>
    </source>
</evidence>
<dbReference type="InterPro" id="IPR039770">
    <property type="entry name" value="Rpf2"/>
</dbReference>
<dbReference type="PANTHER" id="PTHR12728">
    <property type="entry name" value="BRIX DOMAIN CONTAINING PROTEIN"/>
    <property type="match status" value="1"/>
</dbReference>
<organism evidence="9 10">
    <name type="scientific">Holothuria leucospilota</name>
    <name type="common">Black long sea cucumber</name>
    <name type="synonym">Mertensiothuria leucospilota</name>
    <dbReference type="NCBI Taxonomy" id="206669"/>
    <lineage>
        <taxon>Eukaryota</taxon>
        <taxon>Metazoa</taxon>
        <taxon>Echinodermata</taxon>
        <taxon>Eleutherozoa</taxon>
        <taxon>Echinozoa</taxon>
        <taxon>Holothuroidea</taxon>
        <taxon>Aspidochirotacea</taxon>
        <taxon>Aspidochirotida</taxon>
        <taxon>Holothuriidae</taxon>
        <taxon>Holothuria</taxon>
    </lineage>
</organism>
<comment type="similarity">
    <text evidence="2 6">Belongs to the RPF2 family.</text>
</comment>
<dbReference type="SUPFAM" id="SSF52954">
    <property type="entry name" value="Class II aaRS ABD-related"/>
    <property type="match status" value="1"/>
</dbReference>
<dbReference type="GO" id="GO:0019843">
    <property type="term" value="F:rRNA binding"/>
    <property type="evidence" value="ECO:0007669"/>
    <property type="project" value="UniProtKB-UniRule"/>
</dbReference>
<dbReference type="GO" id="GO:0000463">
    <property type="term" value="P:maturation of LSU-rRNA from tricistronic rRNA transcript (SSU-rRNA, 5.8S rRNA, LSU-rRNA)"/>
    <property type="evidence" value="ECO:0007669"/>
    <property type="project" value="TreeGrafter"/>
</dbReference>
<feature type="region of interest" description="Disordered" evidence="7">
    <location>
        <begin position="232"/>
        <end position="273"/>
    </location>
</feature>
<sequence>MFIRGGQTSDIVNNVLREVYLMKKPNAIMFNKKNAIRPFEDVTSLEFFSSKNDASLFLFGSHNKKRPHNIVIGHMYDYHILDMIEFGVENYTSMKEFKNAKLTTGSKPCLLFSGEPFNTDHTHKRLQTLLINFFRGPVVQNIRLAGLEHVISFTAIDGKIAVRSYKTSLKKSGTKIPRVELEEIGPSIDLVLRRTQLASTDLYKRALKVPKTLKPKKKKNISIDKFKTTHGRVHMQKQDLSNLQTRKMKGLKRSRDENSEEIKGTKKSKQETN</sequence>
<dbReference type="PROSITE" id="PS50833">
    <property type="entry name" value="BRIX"/>
    <property type="match status" value="1"/>
</dbReference>
<dbReference type="SMART" id="SM00879">
    <property type="entry name" value="Brix"/>
    <property type="match status" value="1"/>
</dbReference>
<dbReference type="GO" id="GO:0005730">
    <property type="term" value="C:nucleolus"/>
    <property type="evidence" value="ECO:0007669"/>
    <property type="project" value="UniProtKB-SubCell"/>
</dbReference>
<name>A0A9Q0YSQ5_HOLLE</name>
<comment type="subcellular location">
    <subcellularLocation>
        <location evidence="1 6">Nucleus</location>
        <location evidence="1 6">Nucleolus</location>
    </subcellularLocation>
</comment>
<evidence type="ECO:0000256" key="3">
    <source>
        <dbReference type="ARBA" id="ARBA00020387"/>
    </source>
</evidence>
<dbReference type="EMBL" id="JAIZAY010000016">
    <property type="protein sequence ID" value="KAJ8026970.1"/>
    <property type="molecule type" value="Genomic_DNA"/>
</dbReference>
<evidence type="ECO:0000313" key="10">
    <source>
        <dbReference type="Proteomes" id="UP001152320"/>
    </source>
</evidence>
<proteinExistence type="inferred from homology"/>
<dbReference type="PANTHER" id="PTHR12728:SF0">
    <property type="entry name" value="RIBOSOME PRODUCTION FACTOR 2 HOMOLOG"/>
    <property type="match status" value="1"/>
</dbReference>
<feature type="compositionally biased region" description="Basic and acidic residues" evidence="7">
    <location>
        <begin position="253"/>
        <end position="273"/>
    </location>
</feature>
<evidence type="ECO:0000256" key="1">
    <source>
        <dbReference type="ARBA" id="ARBA00004604"/>
    </source>
</evidence>
<evidence type="ECO:0000256" key="6">
    <source>
        <dbReference type="RuleBase" id="RU367086"/>
    </source>
</evidence>
<dbReference type="OrthoDB" id="407658at2759"/>
<comment type="caution">
    <text evidence="9">The sequence shown here is derived from an EMBL/GenBank/DDBJ whole genome shotgun (WGS) entry which is preliminary data.</text>
</comment>
<reference evidence="9" key="1">
    <citation type="submission" date="2021-10" db="EMBL/GenBank/DDBJ databases">
        <title>Tropical sea cucumber genome reveals ecological adaptation and Cuvierian tubules defense mechanism.</title>
        <authorList>
            <person name="Chen T."/>
        </authorList>
    </citation>
    <scope>NUCLEOTIDE SEQUENCE</scope>
    <source>
        <strain evidence="9">Nanhai2018</strain>
        <tissue evidence="9">Muscle</tissue>
    </source>
</reference>
<dbReference type="AlphaFoldDB" id="A0A9Q0YSQ5"/>
<evidence type="ECO:0000313" key="9">
    <source>
        <dbReference type="EMBL" id="KAJ8026970.1"/>
    </source>
</evidence>
<feature type="domain" description="Brix" evidence="8">
    <location>
        <begin position="1"/>
        <end position="201"/>
    </location>
</feature>
<dbReference type="InterPro" id="IPR007109">
    <property type="entry name" value="Brix"/>
</dbReference>
<accession>A0A9Q0YSQ5</accession>
<gene>
    <name evidence="9" type="ORF">HOLleu_31958</name>
</gene>
<protein>
    <recommendedName>
        <fullName evidence="3 6">Ribosome production factor 2 homolog</fullName>
    </recommendedName>
    <alternativeName>
        <fullName evidence="5 6">Ribosome biogenesis protein RPF2 homolog</fullName>
    </alternativeName>
</protein>
<keyword evidence="10" id="KW-1185">Reference proteome</keyword>
<dbReference type="Pfam" id="PF04427">
    <property type="entry name" value="Brix"/>
    <property type="match status" value="1"/>
</dbReference>
<evidence type="ECO:0000256" key="2">
    <source>
        <dbReference type="ARBA" id="ARBA00010782"/>
    </source>
</evidence>
<dbReference type="Proteomes" id="UP001152320">
    <property type="component" value="Chromosome 16"/>
</dbReference>
<dbReference type="GO" id="GO:0000027">
    <property type="term" value="P:ribosomal large subunit assembly"/>
    <property type="evidence" value="ECO:0007669"/>
    <property type="project" value="InterPro"/>
</dbReference>
<keyword evidence="4 6" id="KW-0539">Nucleus</keyword>
<evidence type="ECO:0000256" key="7">
    <source>
        <dbReference type="SAM" id="MobiDB-lite"/>
    </source>
</evidence>
<evidence type="ECO:0000259" key="8">
    <source>
        <dbReference type="PROSITE" id="PS50833"/>
    </source>
</evidence>
<evidence type="ECO:0000256" key="5">
    <source>
        <dbReference type="ARBA" id="ARBA00030889"/>
    </source>
</evidence>